<feature type="domain" description="Rieske" evidence="11">
    <location>
        <begin position="173"/>
        <end position="273"/>
    </location>
</feature>
<name>A0A176WK24_MARPO</name>
<dbReference type="PROSITE" id="PS51296">
    <property type="entry name" value="RIESKE"/>
    <property type="match status" value="1"/>
</dbReference>
<keyword evidence="10" id="KW-1133">Transmembrane helix</keyword>
<dbReference type="PANTHER" id="PTHR21266">
    <property type="entry name" value="IRON-SULFUR DOMAIN CONTAINING PROTEIN"/>
    <property type="match status" value="1"/>
</dbReference>
<dbReference type="Gene3D" id="3.90.380.10">
    <property type="entry name" value="Naphthalene 1,2-dioxygenase Alpha Subunit, Chain A, domain 1"/>
    <property type="match status" value="1"/>
</dbReference>
<reference evidence="12" key="1">
    <citation type="submission" date="2016-03" db="EMBL/GenBank/DDBJ databases">
        <title>Mechanisms controlling the formation of the plant cell surface in tip-growing cells are functionally conserved among land plants.</title>
        <authorList>
            <person name="Honkanen S."/>
            <person name="Jones V.A."/>
            <person name="Morieri G."/>
            <person name="Champion C."/>
            <person name="Hetherington A.J."/>
            <person name="Kelly S."/>
            <person name="Saint-Marcoux D."/>
            <person name="Proust H."/>
            <person name="Prescott H."/>
            <person name="Dolan L."/>
        </authorList>
    </citation>
    <scope>NUCLEOTIDE SEQUENCE [LARGE SCALE GENOMIC DNA]</scope>
    <source>
        <tissue evidence="12">Whole gametophyte</tissue>
    </source>
</reference>
<keyword evidence="13" id="KW-1185">Reference proteome</keyword>
<accession>A0A176WK24</accession>
<keyword evidence="2" id="KW-0150">Chloroplast</keyword>
<evidence type="ECO:0000256" key="10">
    <source>
        <dbReference type="SAM" id="Phobius"/>
    </source>
</evidence>
<feature type="transmembrane region" description="Helical" evidence="10">
    <location>
        <begin position="568"/>
        <end position="585"/>
    </location>
</feature>
<dbReference type="GO" id="GO:0010277">
    <property type="term" value="F:chlorophyllide a oxygenase activity"/>
    <property type="evidence" value="ECO:0007669"/>
    <property type="project" value="InterPro"/>
</dbReference>
<gene>
    <name evidence="12" type="ORF">AXG93_3105s1210</name>
</gene>
<evidence type="ECO:0000256" key="6">
    <source>
        <dbReference type="ARBA" id="ARBA00022946"/>
    </source>
</evidence>
<dbReference type="SUPFAM" id="SSF50022">
    <property type="entry name" value="ISP domain"/>
    <property type="match status" value="1"/>
</dbReference>
<organism evidence="12 13">
    <name type="scientific">Marchantia polymorpha subsp. ruderalis</name>
    <dbReference type="NCBI Taxonomy" id="1480154"/>
    <lineage>
        <taxon>Eukaryota</taxon>
        <taxon>Viridiplantae</taxon>
        <taxon>Streptophyta</taxon>
        <taxon>Embryophyta</taxon>
        <taxon>Marchantiophyta</taxon>
        <taxon>Marchantiopsida</taxon>
        <taxon>Marchantiidae</taxon>
        <taxon>Marchantiales</taxon>
        <taxon>Marchantiaceae</taxon>
        <taxon>Marchantia</taxon>
    </lineage>
</organism>
<sequence>MASVCASVAVGDPCGLLLGNAGSRRWHQRASASDSSYGVPFGISLRPCTRPCSGPLPSLRSSSDKNVKRSTFFRGGGQEFAEEHRQSKRWIRPVVARTDNGSDTQKEGDDRGEHQSPEAREPEGKGQEQAGFVWKSNWYPVIPVQDLDESVPHPFEVFLDARERPREREQKQSVLLLFVELILGRKVVIWFDREFAQWRTFTDVCPHRLAPLSEGRIDENGCLQCCYHAWSFKGDGSCTRIPQARPDGPEIRAVSNTRATSFPTTIAQGILFIWPDEHGFELAEKTPPPITPQHDGPEWETVVTFRDVDYGWDTGMENLLDPSHVPVAHHMVNGGSLGKRDDAQPLSIEIKEFSQQGFNGPWGRVGGPPQFLEFEAPTRTTYVFSIGGQAMGTTTTYVTPTAPGGSRVLISNGRKAFAMKAMTSGPKWWQISPRWWDHQKMLNLLDGDESLLHGQERLLRESTNGQIEKWNQAFFMPCAADRFVSAFRQWLNRHGGKNVQWADGVDPSLPPLIKNKELLLDRYESHTKHCKVCSKALQNFRIARQALYILAAVLVGVAPLLQVWSHRIPLVVAAGISAFLAWRLGDWIQMFYYKGYDHARIP</sequence>
<feature type="transmembrane region" description="Helical" evidence="10">
    <location>
        <begin position="542"/>
        <end position="561"/>
    </location>
</feature>
<dbReference type="Pfam" id="PF08417">
    <property type="entry name" value="PaO"/>
    <property type="match status" value="1"/>
</dbReference>
<dbReference type="InterPro" id="IPR036922">
    <property type="entry name" value="Rieske_2Fe-2S_sf"/>
</dbReference>
<dbReference type="GO" id="GO:0046872">
    <property type="term" value="F:metal ion binding"/>
    <property type="evidence" value="ECO:0007669"/>
    <property type="project" value="UniProtKB-KW"/>
</dbReference>
<evidence type="ECO:0000256" key="7">
    <source>
        <dbReference type="ARBA" id="ARBA00023004"/>
    </source>
</evidence>
<feature type="compositionally biased region" description="Basic and acidic residues" evidence="9">
    <location>
        <begin position="104"/>
        <end position="126"/>
    </location>
</feature>
<keyword evidence="4" id="KW-0001">2Fe-2S</keyword>
<protein>
    <recommendedName>
        <fullName evidence="11">Rieske domain-containing protein</fullName>
    </recommendedName>
</protein>
<dbReference type="PANTHER" id="PTHR21266:SF24">
    <property type="entry name" value="PHEOPHORBIDE A OXYGENASE, CHLOROPLASTIC"/>
    <property type="match status" value="1"/>
</dbReference>
<evidence type="ECO:0000256" key="9">
    <source>
        <dbReference type="SAM" id="MobiDB-lite"/>
    </source>
</evidence>
<keyword evidence="6" id="KW-0809">Transit peptide</keyword>
<evidence type="ECO:0000256" key="1">
    <source>
        <dbReference type="ARBA" id="ARBA00004229"/>
    </source>
</evidence>
<dbReference type="Gene3D" id="2.102.10.10">
    <property type="entry name" value="Rieske [2Fe-2S] iron-sulphur domain"/>
    <property type="match status" value="1"/>
</dbReference>
<evidence type="ECO:0000256" key="3">
    <source>
        <dbReference type="ARBA" id="ARBA00022640"/>
    </source>
</evidence>
<dbReference type="InterPro" id="IPR017941">
    <property type="entry name" value="Rieske_2Fe-2S"/>
</dbReference>
<comment type="caution">
    <text evidence="12">The sequence shown here is derived from an EMBL/GenBank/DDBJ whole genome shotgun (WGS) entry which is preliminary data.</text>
</comment>
<keyword evidence="8" id="KW-0411">Iron-sulfur</keyword>
<dbReference type="InterPro" id="IPR050584">
    <property type="entry name" value="Cholesterol_7-desaturase"/>
</dbReference>
<evidence type="ECO:0000256" key="8">
    <source>
        <dbReference type="ARBA" id="ARBA00023014"/>
    </source>
</evidence>
<keyword evidence="3" id="KW-0934">Plastid</keyword>
<keyword evidence="10" id="KW-0472">Membrane</keyword>
<keyword evidence="10" id="KW-0812">Transmembrane</keyword>
<dbReference type="EMBL" id="LVLJ01000678">
    <property type="protein sequence ID" value="OAE33214.1"/>
    <property type="molecule type" value="Genomic_DNA"/>
</dbReference>
<dbReference type="GO" id="GO:0009534">
    <property type="term" value="C:chloroplast thylakoid"/>
    <property type="evidence" value="ECO:0007669"/>
    <property type="project" value="TreeGrafter"/>
</dbReference>
<evidence type="ECO:0000256" key="2">
    <source>
        <dbReference type="ARBA" id="ARBA00022528"/>
    </source>
</evidence>
<dbReference type="GO" id="GO:0051537">
    <property type="term" value="F:2 iron, 2 sulfur cluster binding"/>
    <property type="evidence" value="ECO:0007669"/>
    <property type="project" value="UniProtKB-KW"/>
</dbReference>
<evidence type="ECO:0000313" key="12">
    <source>
        <dbReference type="EMBL" id="OAE33214.1"/>
    </source>
</evidence>
<evidence type="ECO:0000256" key="4">
    <source>
        <dbReference type="ARBA" id="ARBA00022714"/>
    </source>
</evidence>
<evidence type="ECO:0000259" key="11">
    <source>
        <dbReference type="PROSITE" id="PS51296"/>
    </source>
</evidence>
<dbReference type="Proteomes" id="UP000077202">
    <property type="component" value="Unassembled WGS sequence"/>
</dbReference>
<evidence type="ECO:0000256" key="5">
    <source>
        <dbReference type="ARBA" id="ARBA00022723"/>
    </source>
</evidence>
<proteinExistence type="predicted"/>
<comment type="subcellular location">
    <subcellularLocation>
        <location evidence="1">Plastid</location>
        <location evidence="1">Chloroplast</location>
    </subcellularLocation>
</comment>
<dbReference type="SUPFAM" id="SSF55961">
    <property type="entry name" value="Bet v1-like"/>
    <property type="match status" value="1"/>
</dbReference>
<dbReference type="AlphaFoldDB" id="A0A176WK24"/>
<dbReference type="InterPro" id="IPR013626">
    <property type="entry name" value="PaO"/>
</dbReference>
<keyword evidence="7" id="KW-0408">Iron</keyword>
<keyword evidence="5" id="KW-0479">Metal-binding</keyword>
<dbReference type="Pfam" id="PF00355">
    <property type="entry name" value="Rieske"/>
    <property type="match status" value="1"/>
</dbReference>
<evidence type="ECO:0000313" key="13">
    <source>
        <dbReference type="Proteomes" id="UP000077202"/>
    </source>
</evidence>
<feature type="region of interest" description="Disordered" evidence="9">
    <location>
        <begin position="54"/>
        <end position="128"/>
    </location>
</feature>
<dbReference type="GO" id="GO:0032441">
    <property type="term" value="F:pheophorbide a oxygenase activity"/>
    <property type="evidence" value="ECO:0007669"/>
    <property type="project" value="TreeGrafter"/>
</dbReference>